<protein>
    <submittedName>
        <fullName evidence="2">Uncharacterized protein</fullName>
    </submittedName>
</protein>
<proteinExistence type="predicted"/>
<evidence type="ECO:0000256" key="1">
    <source>
        <dbReference type="SAM" id="Phobius"/>
    </source>
</evidence>
<dbReference type="EMBL" id="JAXCEI010000026">
    <property type="protein sequence ID" value="MFA1544220.1"/>
    <property type="molecule type" value="Genomic_DNA"/>
</dbReference>
<reference evidence="2 3" key="1">
    <citation type="submission" date="2023-11" db="EMBL/GenBank/DDBJ databases">
        <title>Actinomadura monticuli sp. nov., isolated from volcanic ash.</title>
        <authorList>
            <person name="Lee S.D."/>
            <person name="Yang H."/>
            <person name="Kim I.S."/>
        </authorList>
    </citation>
    <scope>NUCLEOTIDE SEQUENCE [LARGE SCALE GENOMIC DNA]</scope>
    <source>
        <strain evidence="2 3">DLS-62</strain>
    </source>
</reference>
<evidence type="ECO:0000313" key="3">
    <source>
        <dbReference type="Proteomes" id="UP001569963"/>
    </source>
</evidence>
<dbReference type="Proteomes" id="UP001569963">
    <property type="component" value="Unassembled WGS sequence"/>
</dbReference>
<keyword evidence="1" id="KW-0472">Membrane</keyword>
<gene>
    <name evidence="2" type="ORF">SM611_35255</name>
</gene>
<comment type="caution">
    <text evidence="2">The sequence shown here is derived from an EMBL/GenBank/DDBJ whole genome shotgun (WGS) entry which is preliminary data.</text>
</comment>
<keyword evidence="1" id="KW-1133">Transmembrane helix</keyword>
<name>A0ABV4QM18_9ACTN</name>
<feature type="transmembrane region" description="Helical" evidence="1">
    <location>
        <begin position="51"/>
        <end position="68"/>
    </location>
</feature>
<sequence>MSGDGLLILALAALALYTGIHWERARRTVTDLRLGRRRVATLRQAAARERGHVVVIVAVMTLAFFLALKYG</sequence>
<keyword evidence="1" id="KW-0812">Transmembrane</keyword>
<evidence type="ECO:0000313" key="2">
    <source>
        <dbReference type="EMBL" id="MFA1544220.1"/>
    </source>
</evidence>
<dbReference type="RefSeq" id="WP_371954744.1">
    <property type="nucleotide sequence ID" value="NZ_JAXCEI010000026.1"/>
</dbReference>
<organism evidence="2 3">
    <name type="scientific">Actinomadura monticuli</name>
    <dbReference type="NCBI Taxonomy" id="3097367"/>
    <lineage>
        <taxon>Bacteria</taxon>
        <taxon>Bacillati</taxon>
        <taxon>Actinomycetota</taxon>
        <taxon>Actinomycetes</taxon>
        <taxon>Streptosporangiales</taxon>
        <taxon>Thermomonosporaceae</taxon>
        <taxon>Actinomadura</taxon>
    </lineage>
</organism>
<accession>A0ABV4QM18</accession>
<keyword evidence="3" id="KW-1185">Reference proteome</keyword>